<dbReference type="Gene3D" id="2.60.120.620">
    <property type="entry name" value="q2cbj1_9rhob like domain"/>
    <property type="match status" value="1"/>
</dbReference>
<dbReference type="SUPFAM" id="SSF51197">
    <property type="entry name" value="Clavaminate synthase-like"/>
    <property type="match status" value="1"/>
</dbReference>
<dbReference type="GO" id="GO:0016491">
    <property type="term" value="F:oxidoreductase activity"/>
    <property type="evidence" value="ECO:0007669"/>
    <property type="project" value="UniProtKB-ARBA"/>
</dbReference>
<reference evidence="1" key="1">
    <citation type="submission" date="2018-05" db="EMBL/GenBank/DDBJ databases">
        <authorList>
            <person name="Lanie J.A."/>
            <person name="Ng W.-L."/>
            <person name="Kazmierczak K.M."/>
            <person name="Andrzejewski T.M."/>
            <person name="Davidsen T.M."/>
            <person name="Wayne K.J."/>
            <person name="Tettelin H."/>
            <person name="Glass J.I."/>
            <person name="Rusch D."/>
            <person name="Podicherti R."/>
            <person name="Tsui H.-C.T."/>
            <person name="Winkler M.E."/>
        </authorList>
    </citation>
    <scope>NUCLEOTIDE SEQUENCE</scope>
</reference>
<organism evidence="1">
    <name type="scientific">marine metagenome</name>
    <dbReference type="NCBI Taxonomy" id="408172"/>
    <lineage>
        <taxon>unclassified sequences</taxon>
        <taxon>metagenomes</taxon>
        <taxon>ecological metagenomes</taxon>
    </lineage>
</organism>
<gene>
    <name evidence="1" type="ORF">METZ01_LOCUS198952</name>
</gene>
<dbReference type="InterPro" id="IPR008775">
    <property type="entry name" value="Phytyl_CoA_dOase-like"/>
</dbReference>
<accession>A0A382E5W6</accession>
<dbReference type="PANTHER" id="PTHR20883">
    <property type="entry name" value="PHYTANOYL-COA DIOXYGENASE DOMAIN CONTAINING 1"/>
    <property type="match status" value="1"/>
</dbReference>
<dbReference type="GO" id="GO:0046872">
    <property type="term" value="F:metal ion binding"/>
    <property type="evidence" value="ECO:0007669"/>
    <property type="project" value="UniProtKB-ARBA"/>
</dbReference>
<dbReference type="AlphaFoldDB" id="A0A382E5W6"/>
<dbReference type="PANTHER" id="PTHR20883:SF48">
    <property type="entry name" value="ECTOINE DIOXYGENASE"/>
    <property type="match status" value="1"/>
</dbReference>
<name>A0A382E5W6_9ZZZZ</name>
<proteinExistence type="predicted"/>
<dbReference type="EMBL" id="UINC01042876">
    <property type="protein sequence ID" value="SVB46098.1"/>
    <property type="molecule type" value="Genomic_DNA"/>
</dbReference>
<evidence type="ECO:0000313" key="1">
    <source>
        <dbReference type="EMBL" id="SVB46098.1"/>
    </source>
</evidence>
<protein>
    <recommendedName>
        <fullName evidence="2">Phytanoyl-CoA dioxygenase</fullName>
    </recommendedName>
</protein>
<evidence type="ECO:0008006" key="2">
    <source>
        <dbReference type="Google" id="ProtNLM"/>
    </source>
</evidence>
<sequence>MNFAVVDGEGGSAPRLRFVDGILAQAVRPCQITTAIAISEAMNTTQETQTITAADHAEAMADYIRGGEQRALSLGNRGPIKLDNHGKLDSEILEAYGRTGFYVFESVIDEEELGELRADVQGVLDRAPTAPGSQLDRDGNPAMGVDYALPAYGWAKPLSDPLGGTPLNKGRHPVKMLDPEPPQDGPKFTIERLRGNLQLMESCVRLYGHPDLLAVAEAVLGADFVPYNEVVFIKEPGLGPSVAWHRDGTTHWDAFDWDQDAHGFNFMVQLYSSTAGNGVWVMPGSHKQPDIDIKKLIADSGSERIENAVPLLCEAGDIFMTNRQCVHGSFANTSPDRRVTLNEGFFARKRVLNVSTSKLDGTPVTYTAEQIHERSRLIALGIDARSQRFPEEKPYVYQPLAWEEDDNRWNDVTRQNLIKDYNVRDFYI</sequence>
<dbReference type="Pfam" id="PF05721">
    <property type="entry name" value="PhyH"/>
    <property type="match status" value="1"/>
</dbReference>